<evidence type="ECO:0000256" key="1">
    <source>
        <dbReference type="ARBA" id="ARBA00004418"/>
    </source>
</evidence>
<evidence type="ECO:0000313" key="5">
    <source>
        <dbReference type="EMBL" id="SLN77506.1"/>
    </source>
</evidence>
<dbReference type="InterPro" id="IPR006059">
    <property type="entry name" value="SBP"/>
</dbReference>
<evidence type="ECO:0000256" key="2">
    <source>
        <dbReference type="ARBA" id="ARBA00008520"/>
    </source>
</evidence>
<dbReference type="InterPro" id="IPR050490">
    <property type="entry name" value="Bact_solute-bd_prot1"/>
</dbReference>
<keyword evidence="4" id="KW-0732">Signal</keyword>
<dbReference type="EMBL" id="FWFZ01000055">
    <property type="protein sequence ID" value="SLN77506.1"/>
    <property type="molecule type" value="Genomic_DNA"/>
</dbReference>
<dbReference type="PANTHER" id="PTHR43649:SF29">
    <property type="entry name" value="OSMOPROTECTIVE COMPOUNDS-BINDING PROTEIN GGTB"/>
    <property type="match status" value="1"/>
</dbReference>
<organism evidence="5 6">
    <name type="scientific">Roseisalinus antarcticus</name>
    <dbReference type="NCBI Taxonomy" id="254357"/>
    <lineage>
        <taxon>Bacteria</taxon>
        <taxon>Pseudomonadati</taxon>
        <taxon>Pseudomonadota</taxon>
        <taxon>Alphaproteobacteria</taxon>
        <taxon>Rhodobacterales</taxon>
        <taxon>Roseobacteraceae</taxon>
        <taxon>Roseisalinus</taxon>
    </lineage>
</organism>
<dbReference type="PANTHER" id="PTHR43649">
    <property type="entry name" value="ARABINOSE-BINDING PROTEIN-RELATED"/>
    <property type="match status" value="1"/>
</dbReference>
<feature type="chain" id="PRO_5013323199" evidence="4">
    <location>
        <begin position="30"/>
        <end position="439"/>
    </location>
</feature>
<comment type="similarity">
    <text evidence="2">Belongs to the bacterial solute-binding protein 1 family.</text>
</comment>
<dbReference type="OrthoDB" id="2509690at2"/>
<dbReference type="AlphaFoldDB" id="A0A1Y5U3D2"/>
<accession>A0A1Y5U3D2</accession>
<dbReference type="RefSeq" id="WP_085881105.1">
    <property type="nucleotide sequence ID" value="NZ_FWFZ01000055.1"/>
</dbReference>
<evidence type="ECO:0000313" key="6">
    <source>
        <dbReference type="Proteomes" id="UP000193900"/>
    </source>
</evidence>
<evidence type="ECO:0000256" key="4">
    <source>
        <dbReference type="SAM" id="SignalP"/>
    </source>
</evidence>
<gene>
    <name evidence="5" type="primary">msmE_2</name>
    <name evidence="5" type="ORF">ROA7023_04422</name>
</gene>
<dbReference type="Gene3D" id="3.40.190.10">
    <property type="entry name" value="Periplasmic binding protein-like II"/>
    <property type="match status" value="2"/>
</dbReference>
<keyword evidence="3" id="KW-0813">Transport</keyword>
<sequence>MSLTHYRMTTMVAAMTAAAGLGVSTGAAAQTELDFWTEFADPIGKGSIEAIVDRFNEEHPDIVVTHTGFENTPYETTLMTSFAGGNPADIVQINGGASMYQYAESGGMLDLTDWVATLGDAYRPREGTEAMGAFDGKIYGIPLELGLGNLLWYNTAMLEEAGIDPESLRTWEGFVEAAKTFRDAGTAPIAFGNSEGWPGNHIFNHLTRRLLTEQEYIDVGRRTYQADTTSDMTWTDPEALRAWELFEALNEENLFTAGTLSDDFPTAANIFITGQAPFMTMGSWLLGMIEATNPDLEYGVMAFPAIDGAPGQQTDLVTSGLVVTVTAASDHPEEAKVFLEFLMREDVQKELALARQSFSPYDFDTSTWDYAESFSRLTAILDQSTSVAPFLDMIEDQSCNVPWVWQGSQGILSGALTPVEAAEGHEECVTDLREDKGFE</sequence>
<name>A0A1Y5U3D2_9RHOB</name>
<dbReference type="CDD" id="cd13585">
    <property type="entry name" value="PBP2_TMBP_like"/>
    <property type="match status" value="1"/>
</dbReference>
<dbReference type="Pfam" id="PF01547">
    <property type="entry name" value="SBP_bac_1"/>
    <property type="match status" value="1"/>
</dbReference>
<reference evidence="5 6" key="1">
    <citation type="submission" date="2017-03" db="EMBL/GenBank/DDBJ databases">
        <authorList>
            <person name="Afonso C.L."/>
            <person name="Miller P.J."/>
            <person name="Scott M.A."/>
            <person name="Spackman E."/>
            <person name="Goraichik I."/>
            <person name="Dimitrov K.M."/>
            <person name="Suarez D.L."/>
            <person name="Swayne D.E."/>
        </authorList>
    </citation>
    <scope>NUCLEOTIDE SEQUENCE [LARGE SCALE GENOMIC DNA]</scope>
    <source>
        <strain evidence="5 6">CECT 7023</strain>
    </source>
</reference>
<protein>
    <submittedName>
        <fullName evidence="5">Multiple sugar-binding protein</fullName>
    </submittedName>
</protein>
<feature type="signal peptide" evidence="4">
    <location>
        <begin position="1"/>
        <end position="29"/>
    </location>
</feature>
<dbReference type="Proteomes" id="UP000193900">
    <property type="component" value="Unassembled WGS sequence"/>
</dbReference>
<evidence type="ECO:0000256" key="3">
    <source>
        <dbReference type="ARBA" id="ARBA00022448"/>
    </source>
</evidence>
<proteinExistence type="inferred from homology"/>
<dbReference type="GO" id="GO:0042597">
    <property type="term" value="C:periplasmic space"/>
    <property type="evidence" value="ECO:0007669"/>
    <property type="project" value="UniProtKB-SubCell"/>
</dbReference>
<comment type="subcellular location">
    <subcellularLocation>
        <location evidence="1">Periplasm</location>
    </subcellularLocation>
</comment>
<dbReference type="SUPFAM" id="SSF53850">
    <property type="entry name" value="Periplasmic binding protein-like II"/>
    <property type="match status" value="1"/>
</dbReference>
<keyword evidence="6" id="KW-1185">Reference proteome</keyword>